<proteinExistence type="predicted"/>
<organism evidence="1 2">
    <name type="scientific">Marimonas arenosa</name>
    <dbReference type="NCBI Taxonomy" id="1795305"/>
    <lineage>
        <taxon>Bacteria</taxon>
        <taxon>Pseudomonadati</taxon>
        <taxon>Pseudomonadota</taxon>
        <taxon>Alphaproteobacteria</taxon>
        <taxon>Rhodobacterales</taxon>
        <taxon>Paracoccaceae</taxon>
        <taxon>Marimonas</taxon>
    </lineage>
</organism>
<reference evidence="1" key="1">
    <citation type="submission" date="2022-07" db="EMBL/GenBank/DDBJ databases">
        <authorList>
            <person name="Otstavnykh N."/>
            <person name="Isaeva M."/>
            <person name="Bystritskaya E."/>
        </authorList>
    </citation>
    <scope>NUCLEOTIDE SEQUENCE</scope>
    <source>
        <strain evidence="1">KCTC 52189</strain>
    </source>
</reference>
<name>A0AAE3W9A6_9RHOB</name>
<reference evidence="1" key="2">
    <citation type="submission" date="2023-02" db="EMBL/GenBank/DDBJ databases">
        <title>'Rhodoalgimonas zhirmunskyi' gen. nov., isolated from a red alga.</title>
        <authorList>
            <person name="Nedashkovskaya O.I."/>
            <person name="Otstavnykh N.Y."/>
            <person name="Bystritskaya E.P."/>
            <person name="Balabanova L.A."/>
            <person name="Isaeva M.P."/>
        </authorList>
    </citation>
    <scope>NUCLEOTIDE SEQUENCE</scope>
    <source>
        <strain evidence="1">KCTC 52189</strain>
    </source>
</reference>
<accession>A0AAE3W9A6</accession>
<comment type="caution">
    <text evidence="1">The sequence shown here is derived from an EMBL/GenBank/DDBJ whole genome shotgun (WGS) entry which is preliminary data.</text>
</comment>
<dbReference type="RefSeq" id="WP_306733848.1">
    <property type="nucleotide sequence ID" value="NZ_JANHAX010000001.1"/>
</dbReference>
<dbReference type="AlphaFoldDB" id="A0AAE3W9A6"/>
<protein>
    <submittedName>
        <fullName evidence="1">DUF5677 domain-containing protein</fullName>
    </submittedName>
</protein>
<sequence>MSNESHKVDQELLSIGEYIHQYRGFFDLLKRADGPSKPLKETLISLDLMSNAVSASLLRQVAEGHLTAGEILLRSAFEGHAISVKILTHSEGPEFANWEYNSCLGIFSAEKDIRRLLEIKKKASAMAASESAAFGETSQTYIEKDIDQRVESLKEVCKNKRINLNPKTKKGLSQKDYNNIADSWRFESLCDHLSNVGMPIIFDALDSYQFGSKAAHFASESLLYHESMQPGFMVDSGKPHRDRFAYNCLRMIAERKQLLWKILKLDGYPLEKSMVEFFRELKNRRHVAVSGELLGLFTVKKVDGLNLTIEEKSLADEEDYPADKLFKE</sequence>
<evidence type="ECO:0000313" key="2">
    <source>
        <dbReference type="Proteomes" id="UP001226762"/>
    </source>
</evidence>
<keyword evidence="2" id="KW-1185">Reference proteome</keyword>
<dbReference type="EMBL" id="JANHAX010000001">
    <property type="protein sequence ID" value="MDQ2088584.1"/>
    <property type="molecule type" value="Genomic_DNA"/>
</dbReference>
<evidence type="ECO:0000313" key="1">
    <source>
        <dbReference type="EMBL" id="MDQ2088584.1"/>
    </source>
</evidence>
<gene>
    <name evidence="1" type="ORF">NO357_01545</name>
</gene>
<dbReference type="Proteomes" id="UP001226762">
    <property type="component" value="Unassembled WGS sequence"/>
</dbReference>